<dbReference type="NCBIfam" id="NF047352">
    <property type="entry name" value="P_loop_sacsin"/>
    <property type="match status" value="3"/>
</dbReference>
<dbReference type="SUPFAM" id="SSF55874">
    <property type="entry name" value="ATPase domain of HSP90 chaperone/DNA topoisomerase II/histidine kinase"/>
    <property type="match status" value="3"/>
</dbReference>
<feature type="region of interest" description="Disordered" evidence="1">
    <location>
        <begin position="458"/>
        <end position="484"/>
    </location>
</feature>
<organism evidence="3 4">
    <name type="scientific">Stylophora pistillata</name>
    <name type="common">Smooth cauliflower coral</name>
    <dbReference type="NCBI Taxonomy" id="50429"/>
    <lineage>
        <taxon>Eukaryota</taxon>
        <taxon>Metazoa</taxon>
        <taxon>Cnidaria</taxon>
        <taxon>Anthozoa</taxon>
        <taxon>Hexacorallia</taxon>
        <taxon>Scleractinia</taxon>
        <taxon>Astrocoeniina</taxon>
        <taxon>Pocilloporidae</taxon>
        <taxon>Stylophora</taxon>
    </lineage>
</organism>
<dbReference type="InterPro" id="IPR058210">
    <property type="entry name" value="SACS/Nov_dom"/>
</dbReference>
<feature type="region of interest" description="Disordered" evidence="1">
    <location>
        <begin position="4950"/>
        <end position="4983"/>
    </location>
</feature>
<dbReference type="SUPFAM" id="SSF46565">
    <property type="entry name" value="Chaperone J-domain"/>
    <property type="match status" value="2"/>
</dbReference>
<protein>
    <submittedName>
        <fullName evidence="3">Sacsin</fullName>
    </submittedName>
</protein>
<feature type="domain" description="HEPN" evidence="2">
    <location>
        <begin position="618"/>
        <end position="734"/>
    </location>
</feature>
<dbReference type="Gene3D" id="1.10.287.110">
    <property type="entry name" value="DnaJ domain"/>
    <property type="match status" value="2"/>
</dbReference>
<dbReference type="Pfam" id="PF05168">
    <property type="entry name" value="HEPN"/>
    <property type="match status" value="2"/>
</dbReference>
<dbReference type="PROSITE" id="PS50910">
    <property type="entry name" value="HEPN"/>
    <property type="match status" value="2"/>
</dbReference>
<dbReference type="PANTHER" id="PTHR46919">
    <property type="entry name" value="ZINC FINGER, C3HC4 TYPE (RING FINGER) FAMILY PROTEIN"/>
    <property type="match status" value="1"/>
</dbReference>
<dbReference type="SUPFAM" id="SSF81593">
    <property type="entry name" value="Nucleotidyltransferase substrate binding subunit/domain"/>
    <property type="match status" value="2"/>
</dbReference>
<dbReference type="InterPro" id="IPR007842">
    <property type="entry name" value="HEPN_dom"/>
</dbReference>
<comment type="caution">
    <text evidence="3">The sequence shown here is derived from an EMBL/GenBank/DDBJ whole genome shotgun (WGS) entry which is preliminary data.</text>
</comment>
<feature type="compositionally biased region" description="Basic and acidic residues" evidence="1">
    <location>
        <begin position="4974"/>
        <end position="4983"/>
    </location>
</feature>
<dbReference type="Proteomes" id="UP000225706">
    <property type="component" value="Unassembled WGS sequence"/>
</dbReference>
<reference evidence="4" key="1">
    <citation type="journal article" date="2017" name="bioRxiv">
        <title>Comparative analysis of the genomes of Stylophora pistillata and Acropora digitifera provides evidence for extensive differences between species of corals.</title>
        <authorList>
            <person name="Voolstra C.R."/>
            <person name="Li Y."/>
            <person name="Liew Y.J."/>
            <person name="Baumgarten S."/>
            <person name="Zoccola D."/>
            <person name="Flot J.-F."/>
            <person name="Tambutte S."/>
            <person name="Allemand D."/>
            <person name="Aranda M."/>
        </authorList>
    </citation>
    <scope>NUCLEOTIDE SEQUENCE [LARGE SCALE GENOMIC DNA]</scope>
</reference>
<keyword evidence="4" id="KW-1185">Reference proteome</keyword>
<accession>A0A2B4RBN5</accession>
<sequence length="5242" mass="596894">MYEVPREYGPFEHLFKRLGAVEEATPAQFAKLLGRLQASCLDEKMHPNEAEIAKRAVYGLFSTLKALRDRNGGESANPLPEIERLYLPSKEQKLRISVDLVLFDCPQHKYRIPTAMYEPLDRLERYNLTFATHQQIADLLPAHLKIPSLRVLVREELHPECKDKKCSADVEKTCHETNRLRDILFSTHLVDGIIRILKYQFQKAKLTEVQNKVRSFQKELRISCMAELSTELVDNRSNMSIPYSQRSNIDCVVDRDEVGGKHIFINHGADPGNVRGFLCREINQLTGCYIDKESWLHLARILECESPEHISLILDDTGVSEDVEAADTQSSYPVLGTEVPEEFHHLLVQYDDFYFRNGAFVAFEKEDSTEDDPKYIYAKIVNKLPCETKPKEDNTIREPRVESTLLSRYLIDVGHGRKEVDVLDLYKLRRPQKVQENVDEVAGESASEMMDLVLYEGAARQSSEQEEAESPSSSQETNDQPKPRDLDAAISEVKEALAEIWKLPEEKRKKAIRRLYLRWHPDKNMDMQDIANEVIKFLQNEVERLSKVNLPSHDEDCARRPPSDFSDSFTQWDKRARRQRSSYEKYGRHNPRFTGFASHSRRTYKAPNPCVAKMWIRQSKEDLRSVELLLTAQDPLHYLVCFQSHQIAEKSLKAALYSISGVADRQLYTHDLVLLAQGLSLLPGAPDVILKVARLSNYYLSTRYPNAHRPPHVPAEVFRDSWQAQEAFRLATEVLEELERFHSQIEITSDKDSNDGANSIAASIHLERTLSDEAASTSVKLSVPAVLALQPKPWLAITDVYVAMKKDTEGQRMRSGGSFDFPFFPGCDVPGMISLIFVLHLLGVVLEAQDEQEVASECLMTAIDLEAIHPTAPIIVIPRLLWAYQPMRIDLNECLKRKGRVSRKKQSDEVVLAAIEDVRMIKWQSSLAKLSKEIIQNADDADATKVSFLLDSRQGFYGKNSLVEPTLAQFQGPALYAQNNALFQESDWENLQRLMHSSKKDDPLKVGRFGIGFNSVYHITDLPSIVSGDSIVFLDPHETHFGRGETGRQYSLKKALLEIHEDQFKPYENVLDCNISTEFYNGTLFRFPLRSAPSDLSKKVYSKEKVDKLFQALKKEAPVILLFLKNIEEIALFETDEGDFQKHVFTVRLSDSCRQEVREKKRNFLSELKRLSNGLVENVNLSLDLHVVEVTEGERAVENRWLVYHQVDARNLTIKQLSSGLGLLPWVGCATPVKAKLQALSSSTGRIFCFLPLPPDADSKTGLPVHLHGYFGLTDNRRGLKWPGPDCQDDPTAEWNVLLVEHVASEAYANMLLLLRETYDSSDGADLVYKSWPNIQEVGNHWQCMLKPMFSILLKENVLLAPANHDHWKNLSDAYLDKIKSQYKNVTDETRVVVLETLTQANEAVVIVPSHVMIAIDKYTPVPTKSITPAFLRDLLKKKNKGVWNITNVPKNKKLSLLEFALEDKNLSDMHGVPLLPLADGSFVDFRSLQYNREPAAAVYVSSTSNPRSIFHNMDNKFLDDKVQAPAVTYLSKIALDASSPCTIQPVQLVKLNQTIAVRVLRESLPSEWSGGDHSVPWYPGKNGHPPEHWLESVWIWIQRMFPTDLSLLENLPLIPHTCADNRIIVKLSSLSVVIGRHHHHSISLPPLIVSLLRKIGCVVLENLPPYIYHNSLHRYVATPDPHGVLKIFCTLGQSRCASTISFCSPDEKRALRSFLSSAYFNDDERNLLCHLPIFDAADGNAFIAVRNGFQVHEVSPYGFEVPQRLPIPRASSVIALRDNDSHALIQRLGISPMTKTTFLKNIVFSDPQQSILEQLFENENDKFPNGGFVKEEILLRLRQLGMRSIPTKEDILHVAKTIESVHSDVGFRKALALLEFLDKNPPDRSLGQALMNERWVPRMQSRPSSYPSAMPWFSGTKHFYKPSETFSQSQATLVGASAPLVSKPCSKALEAVFGWNKSPPVHHLLNQLRSACSVLWSDINGSALYHFQAMVKQIYKEASTNTSFIHAVTQDNSFPEWIWHGNGFSSPSKIALKSCCRIDLRPYLYTVPQDFQHLSHFFQQCGVRETFQDSDLLHVLTMIKDKHDTSSEYLKDVEDDRKLSHEILQWMVRDGKQLDLGLRESLLVPIQTWDNTLELVPCSECTFCDADWLRKGGSELLITSEFPMIHEALPSKTAALLGVPPISTRVTCAEALGIEQTGPYEPITTRLRNILNEYKEGVGVFKELVQNADDAGATEVQFVLDWRSHPNERLLSTEMVVCQGPALLAYNNATFTDDDLKNISRLAGATKKQDLEKIGRFGLGFSSVYHFTDVPGFITRSYAVFFDPETTHLGPHLKDTSKPGIKIDLAVNRKCLTCFPDQFAPYNGLFGCETAPPSDHDKFYFQGTFFRFPFRTKRGEISNKIYTKQEIRSLMFSFRESSPTILLFSQNVKKVSFLEVVENATGSKELRLLFEVSRKAYTECTPVKNSVTESTFLRSCAAWTRQVTSQSNPVYRCPSPKLTELISVCSTICLKNEQRCQVTESWLVTSCLGTENSFQLATSEEGKKQGLLSASGVAAKISTEGDGFGKVEKVLGEVFCFLPLSIRTGLPVHANGYFSVASNRRGIWESTTADACHEPLEVRWNQSLMEDALTMAYVQLLDDMIVMKTQGKISSYDVFSLWPNPDNLQSSAWEPLIKSFYQKVASYDLPLVCTGGKWLPVTQCIYQDLKLRELPNSEMVLKKFDYKIVQLPDFARKGFQQAGCMNVIDKRTMTQEKFLQEVFFPNITTIPKELRDPIVCHLIDKCLQGHASNQCNDLLNLYESLLSNNRCIPCGPDTGHLASPRELISPIGAGATLFSADDRRFPVGSCYQTKERLFMLQNLGMLSDTLDWETLTERANSVSILCRRAKEDAKKRSSLLIKYINDHIEKMDHPSELNKEELVAITIFPILAKPAGYVMPWRGSGDCNSVMLPAKEMYDERYKYVAGSSRPILDESESCGGHKLREKTRDLFGFSSRKPSAQEVLNQLKYTIQATIQSPHAIESLEKAFHCLYTYLQELILEPDGDRIIQTLQEREWILVNGKCLSAYRLAFTWRRFGEPYLNEVPQSLSSRYRSLFQASGVKSNFSSEDVLSALYKLNEDKQGEPLSSTEFRVSKSLIEELSEALESTLEKERGKIPLPDQNLFLQPAEKLAINDAPWVITGRGIDYVHKDLPIDLAHRLGAIDIRTKKLARISRPIGREFGQREELTDRLKGILKAYPCDVGVLKELVQNADDAGATEVHLIVDPRYHKTDQLLSDNWRELQGPALCVYNNRPFSEKDLEGIQRLGIGSKADDPTKTGQYGIGFNAVYHLTDCPSFISNGDTLCILDPHYRYAPGADKENPGRIITPIREEERSDFRDIFPCYLEDIFDLKSSTMFRFPLRRQNTYTESLISETRLSSTEIKNFMNLLATEVREIILFLHHVKKISLSEIKDDQLKEMHSVSVHLTDEADAERLKLAKHIKSCKVLTTNEIQWFGITYPLVVQEGKVRQEKWLIHQCIGIQRRDGDQIPSGQNYGLLPRGGIAAKISEKSKFPSHERHRPIHKAFCFLPLPVYTGLPVHVNGHFFLDSARRNLWIDEEGKGFGSLWNHFMKSQVLAQAYVSLMLVARGHLPGSKNGDIPSFSTEFQAHVGMQWYHNLFPQIETVKNQWRELAKAVFQKICNEDIKLLPLIKRPFGKHSLSSQRARAVRIIPPLHDAQAAKCDFIECKEAIRCFWLSPSQGFFDTLSSSDESARHLSQVILNIGFQLVYSSHKLFKEFKTAGTNVQEVTPDGVIGFLKGNPNSVGLIPCPVGETTLGSVPNVLLLLKYCMEAPNFQEKIFGIPLLLTEDDFLRRFQKDNHVFLSLFADLIPNQRSRFIQHTLAAPLLQFEKEIFEADQGILKKFDIHALASLLPSTVKGRWRKTNSLISWDLTNGPSEQWLKLLWRFLFKAHEKEPDTFSLTPLHKWPILPTKSKELAPLLKGKVILDLTPSESWSYGQKTVVDLLRKLRCPEVDVELISNGRRWDLSPILKQHLSYPNSLEDTLKVLDHVMREVDISGYLSDDEMLSLLQFFQDGAISLKKDWLSTSILKRLPFFKTFDGTFVSLENAGSVYVIPVGLPTDECDVWMRGNNCLFLAPEPKLNHLYDEVLDISTRTHTDCYINFIFPKFPSLTMQTRMLHLNYVKRFLLAPNSDKDQHSRVLQSLRTLKFIPDLHGSLRAASYFFDPRVKVFEVMLPREKMPPQPFNKESDWLDLLCKVGLKQQVSRDEFLEFSKEVAKQAENMTKKTRSTLEKKSQTLVTHLLDEKSFHEAEYLQKLSIIKFVASAKASEKLLSLHMQYPCSKDVQDGPFPFIHFHGSISNMAERLAWTVAPLLPDWAVPDAEDTELKTLGVLPHPSLDQVINHVTTLSQNVLKDINREIPQSKRRFLRDIMTEVYTFLQRVTGCQKSNSLNSCSYECHEIGRRLSDNACILVEDGRVFVRGDQLAFHLDEQLAPYLYKVPREYGSFQHLLLRLGAVEEATPEQFAKVLNKLKASCPDKKINLNEDNIVKHAVHGLFTTLKTLQDHKKGEPDNNPLSKIEHLYLPSSRQKFERSVDLVLFDAPWYMNRLPTAMYEPLDPLGKYNLTFATPRQIVDLLPAHLKIPSVTALVREELHSECREKKCRADVENKCHETNRLRHLLFSPKLVDGIRRILKYQYQRAKLNEEVRGNVSNFQNELQISCMEMLSTELVENRSNTSIPGSQRSRSVDCFVEREESGKKHIFIKHGVGPRNIRRVLCKEINQLTGCYIDNVSWLYLADILECESPEDISSTLDMAGVSEDVENSDTPKLEPDLGTELPEEFYYLLEQYGDFYFLKGELVACEKDDSTEEEQKYIYAKIVNKLTTKTKAKKDRTKRRQKGESKLLDRYLIHIGRGKKEVDVLDLYKIGRPQTVQDKDDEAEEECFSKTMELVPDEGADGQSAEPEGGESSTSSQSKDELRKPRTLDAAIKEVRSKLAEIWKLPEDKRKKAVMRLYLQWHPDKNINMEDIANEVIKFIQNEVERLSKRKSTSHDEGFATPPADFSDFFTRWNKRARRERSSYENFLHHNPQFTGFLSQSRSTYMAPNLRVAKMWIRQGKEDLRSVKLLLTARDPLYYLVCFQCHQIAEKSLKAALYAQSGVADRQLNSHDLVLLAHNLSLLPEAPDVTPQVARLSDYYEGTRYPDKHVPHKVPADVFQDSQQAQEAFRLATEVIERLEQFVGEK</sequence>
<dbReference type="InterPro" id="IPR036869">
    <property type="entry name" value="J_dom_sf"/>
</dbReference>
<dbReference type="PANTHER" id="PTHR46919:SF2">
    <property type="entry name" value="SACSIN"/>
    <property type="match status" value="1"/>
</dbReference>
<dbReference type="Gene3D" id="1.20.120.330">
    <property type="entry name" value="Nucleotidyltransferases domain 2"/>
    <property type="match status" value="2"/>
</dbReference>
<dbReference type="STRING" id="50429.A0A2B4RBN5"/>
<feature type="domain" description="HEPN" evidence="2">
    <location>
        <begin position="5115"/>
        <end position="5231"/>
    </location>
</feature>
<name>A0A2B4RBN5_STYPI</name>
<evidence type="ECO:0000313" key="3">
    <source>
        <dbReference type="EMBL" id="PFX13777.1"/>
    </source>
</evidence>
<evidence type="ECO:0000313" key="4">
    <source>
        <dbReference type="Proteomes" id="UP000225706"/>
    </source>
</evidence>
<dbReference type="EMBL" id="LSMT01000898">
    <property type="protein sequence ID" value="PFX13777.1"/>
    <property type="molecule type" value="Genomic_DNA"/>
</dbReference>
<dbReference type="Pfam" id="PF25794">
    <property type="entry name" value="SACS"/>
    <property type="match status" value="3"/>
</dbReference>
<evidence type="ECO:0000256" key="1">
    <source>
        <dbReference type="SAM" id="MobiDB-lite"/>
    </source>
</evidence>
<dbReference type="OrthoDB" id="5977717at2759"/>
<evidence type="ECO:0000259" key="2">
    <source>
        <dbReference type="PROSITE" id="PS50910"/>
    </source>
</evidence>
<gene>
    <name evidence="3" type="primary">SACS</name>
    <name evidence="3" type="ORF">AWC38_SpisGene22111</name>
</gene>
<dbReference type="SMART" id="SM00748">
    <property type="entry name" value="HEPN"/>
    <property type="match status" value="2"/>
</dbReference>
<proteinExistence type="predicted"/>
<dbReference type="InterPro" id="IPR036890">
    <property type="entry name" value="HATPase_C_sf"/>
</dbReference>